<dbReference type="RefSeq" id="XP_007418688.1">
    <property type="nucleotide sequence ID" value="XM_007418626.1"/>
</dbReference>
<dbReference type="GeneID" id="18931274"/>
<accession>F4SBD7</accession>
<protein>
    <submittedName>
        <fullName evidence="1">Uncharacterized protein</fullName>
    </submittedName>
</protein>
<dbReference type="KEGG" id="mlr:MELLADRAFT_69610"/>
<dbReference type="EMBL" id="GL883187">
    <property type="protein sequence ID" value="EGF98049.1"/>
    <property type="molecule type" value="Genomic_DNA"/>
</dbReference>
<name>F4SBD7_MELLP</name>
<gene>
    <name evidence="1" type="ORF">MELLADRAFT_69610</name>
</gene>
<reference evidence="2" key="1">
    <citation type="journal article" date="2011" name="Proc. Natl. Acad. Sci. U.S.A.">
        <title>Obligate biotrophy features unraveled by the genomic analysis of rust fungi.</title>
        <authorList>
            <person name="Duplessis S."/>
            <person name="Cuomo C.A."/>
            <person name="Lin Y.-C."/>
            <person name="Aerts A."/>
            <person name="Tisserant E."/>
            <person name="Veneault-Fourrey C."/>
            <person name="Joly D.L."/>
            <person name="Hacquard S."/>
            <person name="Amselem J."/>
            <person name="Cantarel B.L."/>
            <person name="Chiu R."/>
            <person name="Coutinho P.M."/>
            <person name="Feau N."/>
            <person name="Field M."/>
            <person name="Frey P."/>
            <person name="Gelhaye E."/>
            <person name="Goldberg J."/>
            <person name="Grabherr M.G."/>
            <person name="Kodira C.D."/>
            <person name="Kohler A."/>
            <person name="Kuees U."/>
            <person name="Lindquist E.A."/>
            <person name="Lucas S.M."/>
            <person name="Mago R."/>
            <person name="Mauceli E."/>
            <person name="Morin E."/>
            <person name="Murat C."/>
            <person name="Pangilinan J.L."/>
            <person name="Park R."/>
            <person name="Pearson M."/>
            <person name="Quesneville H."/>
            <person name="Rouhier N."/>
            <person name="Sakthikumar S."/>
            <person name="Salamov A.A."/>
            <person name="Schmutz J."/>
            <person name="Selles B."/>
            <person name="Shapiro H."/>
            <person name="Tanguay P."/>
            <person name="Tuskan G.A."/>
            <person name="Henrissat B."/>
            <person name="Van de Peer Y."/>
            <person name="Rouze P."/>
            <person name="Ellis J.G."/>
            <person name="Dodds P.N."/>
            <person name="Schein J.E."/>
            <person name="Zhong S."/>
            <person name="Hamelin R.C."/>
            <person name="Grigoriev I.V."/>
            <person name="Szabo L.J."/>
            <person name="Martin F."/>
        </authorList>
    </citation>
    <scope>NUCLEOTIDE SEQUENCE [LARGE SCALE GENOMIC DNA]</scope>
    <source>
        <strain evidence="2">98AG31 / pathotype 3-4-7</strain>
    </source>
</reference>
<organism evidence="2">
    <name type="scientific">Melampsora larici-populina (strain 98AG31 / pathotype 3-4-7)</name>
    <name type="common">Poplar leaf rust fungus</name>
    <dbReference type="NCBI Taxonomy" id="747676"/>
    <lineage>
        <taxon>Eukaryota</taxon>
        <taxon>Fungi</taxon>
        <taxon>Dikarya</taxon>
        <taxon>Basidiomycota</taxon>
        <taxon>Pucciniomycotina</taxon>
        <taxon>Pucciniomycetes</taxon>
        <taxon>Pucciniales</taxon>
        <taxon>Melampsoraceae</taxon>
        <taxon>Melampsora</taxon>
    </lineage>
</organism>
<proteinExistence type="predicted"/>
<keyword evidence="2" id="KW-1185">Reference proteome</keyword>
<dbReference type="VEuPathDB" id="FungiDB:MELLADRAFT_69610"/>
<dbReference type="Proteomes" id="UP000001072">
    <property type="component" value="Unassembled WGS sequence"/>
</dbReference>
<dbReference type="HOGENOM" id="CLU_2146431_0_0_1"/>
<dbReference type="AlphaFoldDB" id="F4SBD7"/>
<dbReference type="InParanoid" id="F4SBD7"/>
<sequence>MALHIIYIRGKQTSRTPRILYSSYPINRGFSSLKTHVWGVPTEPTYTRKVRFKSIDDPQQGLKEIARFLNKYVFIFFTVDLLHGDYQNLCFSTKYFKISMSETWPYTPQKRQ</sequence>
<evidence type="ECO:0000313" key="2">
    <source>
        <dbReference type="Proteomes" id="UP000001072"/>
    </source>
</evidence>
<evidence type="ECO:0000313" key="1">
    <source>
        <dbReference type="EMBL" id="EGF98049.1"/>
    </source>
</evidence>